<dbReference type="PANTHER" id="PTHR10794">
    <property type="entry name" value="ABHYDROLASE DOMAIN-CONTAINING PROTEIN"/>
    <property type="match status" value="1"/>
</dbReference>
<accession>A0A7I9VKW6</accession>
<dbReference type="InterPro" id="IPR029058">
    <property type="entry name" value="AB_hydrolase_fold"/>
</dbReference>
<feature type="active site" description="Charge relay system" evidence="2">
    <location>
        <position position="295"/>
    </location>
</feature>
<dbReference type="GO" id="GO:0034338">
    <property type="term" value="F:short-chain carboxylesterase activity"/>
    <property type="evidence" value="ECO:0007669"/>
    <property type="project" value="TreeGrafter"/>
</dbReference>
<evidence type="ECO:0000313" key="4">
    <source>
        <dbReference type="EMBL" id="GEJ57035.1"/>
    </source>
</evidence>
<dbReference type="Gene3D" id="3.40.50.1820">
    <property type="entry name" value="alpha/beta hydrolase"/>
    <property type="match status" value="1"/>
</dbReference>
<dbReference type="Proteomes" id="UP000503640">
    <property type="component" value="Unassembled WGS sequence"/>
</dbReference>
<sequence>MRVSYAPARWLPGPHLMTIFARLARGPAGLAPRRERWELDDGDFLDVDRHGEPGAPAVVILHGLEGSSRAPYVLRLVAACAARGLSSVAVNFRGCSGERNRLPRLYHSGETTDLDRVVARLVAERPGRPLGVAGFSLGGNVVAKWLGEGGERLPPEVRAGAVISVPFDLARCADAIDGSGGMARLYRARFLRTLRAKALDKTRRFEGLPFTAAEVRACDTFARFDDAVTSRLHGFAGARDYWTRCSSGRALPGLARPLLAIAAEDDPIVPRESLPLEVARHTPALRLETYPAGGHVGFVSGRPWRFEFFAEARAATFLDEALRR</sequence>
<dbReference type="InterPro" id="IPR000073">
    <property type="entry name" value="AB_hydrolase_1"/>
</dbReference>
<dbReference type="PANTHER" id="PTHR10794:SF94">
    <property type="entry name" value="ESTERASE YHET-RELATED"/>
    <property type="match status" value="1"/>
</dbReference>
<comment type="similarity">
    <text evidence="1">Belongs to the AB hydrolase superfamily. AB hydrolase 4 family.</text>
</comment>
<keyword evidence="5" id="KW-1185">Reference proteome</keyword>
<evidence type="ECO:0000256" key="1">
    <source>
        <dbReference type="ARBA" id="ARBA00010884"/>
    </source>
</evidence>
<dbReference type="EMBL" id="BJTG01000004">
    <property type="protein sequence ID" value="GEJ57035.1"/>
    <property type="molecule type" value="Genomic_DNA"/>
</dbReference>
<evidence type="ECO:0000259" key="3">
    <source>
        <dbReference type="Pfam" id="PF00561"/>
    </source>
</evidence>
<protein>
    <recommendedName>
        <fullName evidence="3">AB hydrolase-1 domain-containing protein</fullName>
    </recommendedName>
</protein>
<name>A0A7I9VKW6_9BACT</name>
<comment type="caution">
    <text evidence="4">The sequence shown here is derived from an EMBL/GenBank/DDBJ whole genome shotgun (WGS) entry which is preliminary data.</text>
</comment>
<dbReference type="AlphaFoldDB" id="A0A7I9VKW6"/>
<gene>
    <name evidence="4" type="ORF">AMYX_17760</name>
</gene>
<dbReference type="PIRSF" id="PIRSF005211">
    <property type="entry name" value="Ab_hydro_YheT"/>
    <property type="match status" value="1"/>
</dbReference>
<dbReference type="Pfam" id="PF00561">
    <property type="entry name" value="Abhydrolase_1"/>
    <property type="match status" value="1"/>
</dbReference>
<feature type="active site" description="Charge relay system" evidence="2">
    <location>
        <position position="136"/>
    </location>
</feature>
<evidence type="ECO:0000256" key="2">
    <source>
        <dbReference type="PIRSR" id="PIRSR005211-1"/>
    </source>
</evidence>
<dbReference type="GO" id="GO:0047372">
    <property type="term" value="F:monoacylglycerol lipase activity"/>
    <property type="evidence" value="ECO:0007669"/>
    <property type="project" value="TreeGrafter"/>
</dbReference>
<proteinExistence type="inferred from homology"/>
<feature type="domain" description="AB hydrolase-1" evidence="3">
    <location>
        <begin position="56"/>
        <end position="299"/>
    </location>
</feature>
<evidence type="ECO:0000313" key="5">
    <source>
        <dbReference type="Proteomes" id="UP000503640"/>
    </source>
</evidence>
<dbReference type="InterPro" id="IPR012020">
    <property type="entry name" value="ABHD4"/>
</dbReference>
<feature type="active site" description="Charge relay system" evidence="2">
    <location>
        <position position="266"/>
    </location>
</feature>
<reference evidence="5" key="1">
    <citation type="journal article" date="2020" name="Appl. Environ. Microbiol.">
        <title>Diazotrophic Anaeromyxobacter Isolates from Soils.</title>
        <authorList>
            <person name="Masuda Y."/>
            <person name="Yamanaka H."/>
            <person name="Xu Z.X."/>
            <person name="Shiratori Y."/>
            <person name="Aono T."/>
            <person name="Amachi S."/>
            <person name="Senoo K."/>
            <person name="Itoh H."/>
        </authorList>
    </citation>
    <scope>NUCLEOTIDE SEQUENCE [LARGE SCALE GENOMIC DNA]</scope>
    <source>
        <strain evidence="5">R267</strain>
    </source>
</reference>
<dbReference type="SUPFAM" id="SSF53474">
    <property type="entry name" value="alpha/beta-Hydrolases"/>
    <property type="match status" value="1"/>
</dbReference>
<dbReference type="InterPro" id="IPR050960">
    <property type="entry name" value="AB_hydrolase_4_sf"/>
</dbReference>
<organism evidence="4 5">
    <name type="scientific">Anaeromyxobacter diazotrophicus</name>
    <dbReference type="NCBI Taxonomy" id="2590199"/>
    <lineage>
        <taxon>Bacteria</taxon>
        <taxon>Pseudomonadati</taxon>
        <taxon>Myxococcota</taxon>
        <taxon>Myxococcia</taxon>
        <taxon>Myxococcales</taxon>
        <taxon>Cystobacterineae</taxon>
        <taxon>Anaeromyxobacteraceae</taxon>
        <taxon>Anaeromyxobacter</taxon>
    </lineage>
</organism>